<dbReference type="InterPro" id="IPR007398">
    <property type="entry name" value="BioG"/>
</dbReference>
<comment type="caution">
    <text evidence="1">The sequence shown here is derived from an EMBL/GenBank/DDBJ whole genome shotgun (WGS) entry which is preliminary data.</text>
</comment>
<dbReference type="RefSeq" id="WP_284364917.1">
    <property type="nucleotide sequence ID" value="NZ_BSNI01000002.1"/>
</dbReference>
<proteinExistence type="predicted"/>
<reference evidence="1" key="2">
    <citation type="submission" date="2023-01" db="EMBL/GenBank/DDBJ databases">
        <title>Draft genome sequence of Maritalea porphyrae strain NBRC 107169.</title>
        <authorList>
            <person name="Sun Q."/>
            <person name="Mori K."/>
        </authorList>
    </citation>
    <scope>NUCLEOTIDE SEQUENCE</scope>
    <source>
        <strain evidence="1">NBRC 107169</strain>
    </source>
</reference>
<sequence>MNCQWIKQDNNKDVIVVFGGWAVGFAPLAHLQGDYDILFVDDFRLLDAELPPLAQYDRRILVAFSFGVAAYAHWQAGRMDCFTAKIAINGSVTPVDRKTGIPPVIMQKTIDSLDIDSLQMFLTRCFGDEQPRLEADVNALKDELLAVQQRGNGPLVVFDKAILSDKDRIFMSANLLRAFEGTSTLIKTINGSHIPFAAWTRWEEIVDAV</sequence>
<evidence type="ECO:0008006" key="3">
    <source>
        <dbReference type="Google" id="ProtNLM"/>
    </source>
</evidence>
<name>A0ABQ5UUE7_9HYPH</name>
<gene>
    <name evidence="1" type="ORF">GCM10007879_24370</name>
</gene>
<evidence type="ECO:0000313" key="1">
    <source>
        <dbReference type="EMBL" id="GLQ18188.1"/>
    </source>
</evidence>
<accession>A0ABQ5UUE7</accession>
<reference evidence="1" key="1">
    <citation type="journal article" date="2014" name="Int. J. Syst. Evol. Microbiol.">
        <title>Complete genome of a new Firmicutes species belonging to the dominant human colonic microbiota ('Ruminococcus bicirculans') reveals two chromosomes and a selective capacity to utilize plant glucans.</title>
        <authorList>
            <consortium name="NISC Comparative Sequencing Program"/>
            <person name="Wegmann U."/>
            <person name="Louis P."/>
            <person name="Goesmann A."/>
            <person name="Henrissat B."/>
            <person name="Duncan S.H."/>
            <person name="Flint H.J."/>
        </authorList>
    </citation>
    <scope>NUCLEOTIDE SEQUENCE</scope>
    <source>
        <strain evidence="1">NBRC 107169</strain>
    </source>
</reference>
<evidence type="ECO:0000313" key="2">
    <source>
        <dbReference type="Proteomes" id="UP001161405"/>
    </source>
</evidence>
<dbReference type="Pfam" id="PF04301">
    <property type="entry name" value="BioG"/>
    <property type="match status" value="1"/>
</dbReference>
<dbReference type="EMBL" id="BSNI01000002">
    <property type="protein sequence ID" value="GLQ18188.1"/>
    <property type="molecule type" value="Genomic_DNA"/>
</dbReference>
<organism evidence="1 2">
    <name type="scientific">Maritalea porphyrae</name>
    <dbReference type="NCBI Taxonomy" id="880732"/>
    <lineage>
        <taxon>Bacteria</taxon>
        <taxon>Pseudomonadati</taxon>
        <taxon>Pseudomonadota</taxon>
        <taxon>Alphaproteobacteria</taxon>
        <taxon>Hyphomicrobiales</taxon>
        <taxon>Devosiaceae</taxon>
        <taxon>Maritalea</taxon>
    </lineage>
</organism>
<dbReference type="Proteomes" id="UP001161405">
    <property type="component" value="Unassembled WGS sequence"/>
</dbReference>
<protein>
    <recommendedName>
        <fullName evidence="3">Biotin synthesis protein BioG</fullName>
    </recommendedName>
</protein>
<keyword evidence="2" id="KW-1185">Reference proteome</keyword>